<evidence type="ECO:0000313" key="2">
    <source>
        <dbReference type="Proteomes" id="UP001062846"/>
    </source>
</evidence>
<dbReference type="Proteomes" id="UP001062846">
    <property type="component" value="Chromosome 5"/>
</dbReference>
<protein>
    <submittedName>
        <fullName evidence="1">Uncharacterized protein</fullName>
    </submittedName>
</protein>
<comment type="caution">
    <text evidence="1">The sequence shown here is derived from an EMBL/GenBank/DDBJ whole genome shotgun (WGS) entry which is preliminary data.</text>
</comment>
<evidence type="ECO:0000313" key="1">
    <source>
        <dbReference type="EMBL" id="KAI8554266.1"/>
    </source>
</evidence>
<sequence length="181" mass="20500">MESNSVNSTCRARGSPWTPQENKWFEQALARFDKDTPDRWLNVARAVGGGKSAEEVKRHYDILLEDLRRIESGRVQIPNYRIPSQVLRMATENSSTEKQPSPAAVKPAITSCRKKKSDDAAFMEDLKDHIDEFIHASMDEHKTCFKKTIQKMFGMSKAVAERSAEKKEVESSLPLQTTVAD</sequence>
<keyword evidence="2" id="KW-1185">Reference proteome</keyword>
<name>A0ACC0NMQ5_RHOML</name>
<dbReference type="EMBL" id="CM046392">
    <property type="protein sequence ID" value="KAI8554266.1"/>
    <property type="molecule type" value="Genomic_DNA"/>
</dbReference>
<organism evidence="1 2">
    <name type="scientific">Rhododendron molle</name>
    <name type="common">Chinese azalea</name>
    <name type="synonym">Azalea mollis</name>
    <dbReference type="NCBI Taxonomy" id="49168"/>
    <lineage>
        <taxon>Eukaryota</taxon>
        <taxon>Viridiplantae</taxon>
        <taxon>Streptophyta</taxon>
        <taxon>Embryophyta</taxon>
        <taxon>Tracheophyta</taxon>
        <taxon>Spermatophyta</taxon>
        <taxon>Magnoliopsida</taxon>
        <taxon>eudicotyledons</taxon>
        <taxon>Gunneridae</taxon>
        <taxon>Pentapetalae</taxon>
        <taxon>asterids</taxon>
        <taxon>Ericales</taxon>
        <taxon>Ericaceae</taxon>
        <taxon>Ericoideae</taxon>
        <taxon>Rhodoreae</taxon>
        <taxon>Rhododendron</taxon>
    </lineage>
</organism>
<gene>
    <name evidence="1" type="ORF">RHMOL_Rhmol05G0084800</name>
</gene>
<reference evidence="1" key="1">
    <citation type="submission" date="2022-02" db="EMBL/GenBank/DDBJ databases">
        <title>Plant Genome Project.</title>
        <authorList>
            <person name="Zhang R.-G."/>
        </authorList>
    </citation>
    <scope>NUCLEOTIDE SEQUENCE</scope>
    <source>
        <strain evidence="1">AT1</strain>
    </source>
</reference>
<proteinExistence type="predicted"/>
<accession>A0ACC0NMQ5</accession>